<evidence type="ECO:0000313" key="1">
    <source>
        <dbReference type="EMBL" id="MFC3896481.1"/>
    </source>
</evidence>
<keyword evidence="2" id="KW-1185">Reference proteome</keyword>
<sequence length="440" mass="47851">MISQFELASYQRAVRTLLSSPLITETYPDVHALPLVRRWADELRNDLVASFGYRMELSATSARLIRVIDRLDATQPARTASDRPFDRRRYAYLALTLAALGRGGNQLSLSELADSVAADAGRIDGLSFSTEKAADRSAFVDAVAWLEVRGALTLADGSARRWADDPDAGEALYDIDRDIVHAVYRPTRVLQHLPGVTSLLTTSTADSRDTRRREIGQRARRALIERPVVYFAEVDEDVANVLRNGNAVADVERLTGLAVERRAEGIALIDTSGSFSDRRFPGSGTVAQTALLLIGEIADRVDSPDSPPLAELVPPDERHLAGEVDAGLPAAGVFHELADAEDRAEAGAPDPPACPLLENGWLAATMSGLVDRYGSTFAAQWRADPGRLLDAALGLLAEMRMVVRVEGGVLALPLLARYRNVVVQVRKRKAEPTLFDLDLP</sequence>
<gene>
    <name evidence="1" type="ORF">ACFOWZ_33825</name>
</gene>
<protein>
    <submittedName>
        <fullName evidence="1">TIGR02678 family protein</fullName>
    </submittedName>
</protein>
<accession>A0ABV8C3M8</accession>
<name>A0ABV8C3M8_9PSEU</name>
<dbReference type="RefSeq" id="WP_382378017.1">
    <property type="nucleotide sequence ID" value="NZ_JBHRZI010000029.1"/>
</dbReference>
<organism evidence="1 2">
    <name type="scientific">Lentzea rhizosphaerae</name>
    <dbReference type="NCBI Taxonomy" id="2041025"/>
    <lineage>
        <taxon>Bacteria</taxon>
        <taxon>Bacillati</taxon>
        <taxon>Actinomycetota</taxon>
        <taxon>Actinomycetes</taxon>
        <taxon>Pseudonocardiales</taxon>
        <taxon>Pseudonocardiaceae</taxon>
        <taxon>Lentzea</taxon>
    </lineage>
</organism>
<dbReference type="NCBIfam" id="TIGR02678">
    <property type="entry name" value="TIGR02678 family protein"/>
    <property type="match status" value="1"/>
</dbReference>
<dbReference type="InterPro" id="IPR013494">
    <property type="entry name" value="CHP02678"/>
</dbReference>
<dbReference type="Pfam" id="PF09661">
    <property type="entry name" value="DUF2398"/>
    <property type="match status" value="1"/>
</dbReference>
<proteinExistence type="predicted"/>
<reference evidence="2" key="1">
    <citation type="journal article" date="2019" name="Int. J. Syst. Evol. Microbiol.">
        <title>The Global Catalogue of Microorganisms (GCM) 10K type strain sequencing project: providing services to taxonomists for standard genome sequencing and annotation.</title>
        <authorList>
            <consortium name="The Broad Institute Genomics Platform"/>
            <consortium name="The Broad Institute Genome Sequencing Center for Infectious Disease"/>
            <person name="Wu L."/>
            <person name="Ma J."/>
        </authorList>
    </citation>
    <scope>NUCLEOTIDE SEQUENCE [LARGE SCALE GENOMIC DNA]</scope>
    <source>
        <strain evidence="2">CGMCC 4.7405</strain>
    </source>
</reference>
<evidence type="ECO:0000313" key="2">
    <source>
        <dbReference type="Proteomes" id="UP001595690"/>
    </source>
</evidence>
<dbReference type="Proteomes" id="UP001595690">
    <property type="component" value="Unassembled WGS sequence"/>
</dbReference>
<dbReference type="EMBL" id="JBHRZI010000029">
    <property type="protein sequence ID" value="MFC3896481.1"/>
    <property type="molecule type" value="Genomic_DNA"/>
</dbReference>
<comment type="caution">
    <text evidence="1">The sequence shown here is derived from an EMBL/GenBank/DDBJ whole genome shotgun (WGS) entry which is preliminary data.</text>
</comment>